<evidence type="ECO:0000256" key="2">
    <source>
        <dbReference type="ARBA" id="ARBA00010740"/>
    </source>
</evidence>
<dbReference type="STRING" id="108003.B1C78_01105"/>
<keyword evidence="4" id="KW-0690">Ribosome biogenesis</keyword>
<evidence type="ECO:0000256" key="5">
    <source>
        <dbReference type="ARBA" id="ARBA00031841"/>
    </source>
</evidence>
<evidence type="ECO:0000256" key="6">
    <source>
        <dbReference type="SAM" id="MobiDB-lite"/>
    </source>
</evidence>
<sequence>MFDRLPDWVDPARLAAQALEIKGFLPLAEMPRLSAALTDAEGEATARFRFGGVSGQPARLLGQVQARLHVQCQRCLAPMELPVEHEFEVRLVFSEAELAAVPDREDALEVEERGLSLHGLLEDELLLSLPVVALHAPGSACSAPSLREFSPEEAAGGGDDPSNPFAVLKDLKGKCED</sequence>
<comment type="caution">
    <text evidence="7">The sequence shown here is derived from an EMBL/GenBank/DDBJ whole genome shotgun (WGS) entry which is preliminary data.</text>
</comment>
<keyword evidence="8" id="KW-1185">Reference proteome</keyword>
<evidence type="ECO:0000313" key="7">
    <source>
        <dbReference type="EMBL" id="OOG28667.1"/>
    </source>
</evidence>
<dbReference type="AlphaFoldDB" id="A0A1V3NU75"/>
<dbReference type="RefSeq" id="WP_077277300.1">
    <property type="nucleotide sequence ID" value="NZ_MVBK01000005.1"/>
</dbReference>
<dbReference type="EMBL" id="MVBK01000005">
    <property type="protein sequence ID" value="OOG28667.1"/>
    <property type="molecule type" value="Genomic_DNA"/>
</dbReference>
<feature type="region of interest" description="Disordered" evidence="6">
    <location>
        <begin position="142"/>
        <end position="167"/>
    </location>
</feature>
<dbReference type="Pfam" id="PF02620">
    <property type="entry name" value="YceD"/>
    <property type="match status" value="1"/>
</dbReference>
<dbReference type="Proteomes" id="UP000189462">
    <property type="component" value="Unassembled WGS sequence"/>
</dbReference>
<accession>A0A1V3NU75</accession>
<proteinExistence type="inferred from homology"/>
<evidence type="ECO:0000313" key="8">
    <source>
        <dbReference type="Proteomes" id="UP000189462"/>
    </source>
</evidence>
<dbReference type="PANTHER" id="PTHR38099:SF1">
    <property type="entry name" value="LARGE RIBOSOMAL RNA SUBUNIT ACCUMULATION PROTEIN YCED"/>
    <property type="match status" value="1"/>
</dbReference>
<comment type="similarity">
    <text evidence="2">Belongs to the DUF177 domain family.</text>
</comment>
<dbReference type="OrthoDB" id="9786771at2"/>
<dbReference type="InterPro" id="IPR003772">
    <property type="entry name" value="YceD"/>
</dbReference>
<dbReference type="GO" id="GO:0005829">
    <property type="term" value="C:cytosol"/>
    <property type="evidence" value="ECO:0007669"/>
    <property type="project" value="TreeGrafter"/>
</dbReference>
<dbReference type="PANTHER" id="PTHR38099">
    <property type="entry name" value="LARGE RIBOSOMAL RNA SUBUNIT ACCUMULATION PROTEIN YCED"/>
    <property type="match status" value="1"/>
</dbReference>
<dbReference type="InterPro" id="IPR039255">
    <property type="entry name" value="YceD_bac"/>
</dbReference>
<protein>
    <recommendedName>
        <fullName evidence="3">Large ribosomal RNA subunit accumulation protein YceD</fullName>
    </recommendedName>
    <alternativeName>
        <fullName evidence="5">23S rRNA accumulation protein YceD</fullName>
    </alternativeName>
</protein>
<gene>
    <name evidence="7" type="ORF">B1C78_01105</name>
</gene>
<name>A0A1V3NU75_9GAMM</name>
<dbReference type="GO" id="GO:0042254">
    <property type="term" value="P:ribosome biogenesis"/>
    <property type="evidence" value="ECO:0007669"/>
    <property type="project" value="UniProtKB-KW"/>
</dbReference>
<evidence type="ECO:0000256" key="1">
    <source>
        <dbReference type="ARBA" id="ARBA00002868"/>
    </source>
</evidence>
<organism evidence="7 8">
    <name type="scientific">Thioalkalivibrio denitrificans</name>
    <dbReference type="NCBI Taxonomy" id="108003"/>
    <lineage>
        <taxon>Bacteria</taxon>
        <taxon>Pseudomonadati</taxon>
        <taxon>Pseudomonadota</taxon>
        <taxon>Gammaproteobacteria</taxon>
        <taxon>Chromatiales</taxon>
        <taxon>Ectothiorhodospiraceae</taxon>
        <taxon>Thioalkalivibrio</taxon>
    </lineage>
</organism>
<reference evidence="7 8" key="1">
    <citation type="submission" date="2017-02" db="EMBL/GenBank/DDBJ databases">
        <title>Genomic diversity within the haloalkaliphilic genus Thioalkalivibrio.</title>
        <authorList>
            <person name="Ahn A.-C."/>
            <person name="Meier-Kolthoff J."/>
            <person name="Overmars L."/>
            <person name="Richter M."/>
            <person name="Woyke T."/>
            <person name="Sorokin D.Y."/>
            <person name="Muyzer G."/>
        </authorList>
    </citation>
    <scope>NUCLEOTIDE SEQUENCE [LARGE SCALE GENOMIC DNA]</scope>
    <source>
        <strain evidence="7 8">ALJD</strain>
    </source>
</reference>
<evidence type="ECO:0000256" key="3">
    <source>
        <dbReference type="ARBA" id="ARBA00015716"/>
    </source>
</evidence>
<evidence type="ECO:0000256" key="4">
    <source>
        <dbReference type="ARBA" id="ARBA00022517"/>
    </source>
</evidence>
<comment type="function">
    <text evidence="1">Plays a role in synthesis, processing and/or stability of 23S rRNA.</text>
</comment>